<evidence type="ECO:0000259" key="7">
    <source>
        <dbReference type="Pfam" id="PF01274"/>
    </source>
</evidence>
<dbReference type="NCBIfam" id="TIGR01344">
    <property type="entry name" value="malate_syn_A"/>
    <property type="match status" value="1"/>
</dbReference>
<keyword evidence="4" id="KW-0816">Tricarboxylic acid cycle</keyword>
<proteinExistence type="inferred from homology"/>
<dbReference type="Pfam" id="PF01274">
    <property type="entry name" value="MS_TIM-barrel"/>
    <property type="match status" value="1"/>
</dbReference>
<accession>A0ABV3P8N8</accession>
<dbReference type="InterPro" id="IPR048356">
    <property type="entry name" value="MS_N"/>
</dbReference>
<comment type="caution">
    <text evidence="10">The sequence shown here is derived from an EMBL/GenBank/DDBJ whole genome shotgun (WGS) entry which is preliminary data.</text>
</comment>
<evidence type="ECO:0000256" key="2">
    <source>
        <dbReference type="ARBA" id="ARBA00012636"/>
    </source>
</evidence>
<keyword evidence="10" id="KW-0012">Acyltransferase</keyword>
<dbReference type="Pfam" id="PF20659">
    <property type="entry name" value="MS_C"/>
    <property type="match status" value="1"/>
</dbReference>
<dbReference type="InterPro" id="IPR044856">
    <property type="entry name" value="Malate_synth_C_sf"/>
</dbReference>
<dbReference type="Pfam" id="PF20656">
    <property type="entry name" value="MS_N"/>
    <property type="match status" value="1"/>
</dbReference>
<evidence type="ECO:0000313" key="10">
    <source>
        <dbReference type="EMBL" id="MEW9266004.1"/>
    </source>
</evidence>
<dbReference type="PANTHER" id="PTHR42902">
    <property type="entry name" value="MALATE SYNTHASE"/>
    <property type="match status" value="1"/>
</dbReference>
<evidence type="ECO:0000259" key="9">
    <source>
        <dbReference type="Pfam" id="PF20659"/>
    </source>
</evidence>
<keyword evidence="11" id="KW-1185">Reference proteome</keyword>
<dbReference type="Gene3D" id="3.20.20.360">
    <property type="entry name" value="Malate synthase, domain 3"/>
    <property type="match status" value="1"/>
</dbReference>
<dbReference type="InterPro" id="IPR048355">
    <property type="entry name" value="MS_C"/>
</dbReference>
<evidence type="ECO:0000313" key="11">
    <source>
        <dbReference type="Proteomes" id="UP001555826"/>
    </source>
</evidence>
<dbReference type="EMBL" id="JBFNQN010000009">
    <property type="protein sequence ID" value="MEW9266004.1"/>
    <property type="molecule type" value="Genomic_DNA"/>
</dbReference>
<comment type="similarity">
    <text evidence="1">Belongs to the malate synthase family.</text>
</comment>
<dbReference type="InterPro" id="IPR001465">
    <property type="entry name" value="Malate_synthase_TIM"/>
</dbReference>
<dbReference type="PIRSF" id="PIRSF001363">
    <property type="entry name" value="Malate_synth"/>
    <property type="match status" value="1"/>
</dbReference>
<dbReference type="Proteomes" id="UP001555826">
    <property type="component" value="Unassembled WGS sequence"/>
</dbReference>
<protein>
    <recommendedName>
        <fullName evidence="2">malate synthase</fullName>
        <ecNumber evidence="2">2.3.3.9</ecNumber>
    </recommendedName>
</protein>
<organism evidence="10 11">
    <name type="scientific">Kineococcus endophyticus</name>
    <dbReference type="NCBI Taxonomy" id="1181883"/>
    <lineage>
        <taxon>Bacteria</taxon>
        <taxon>Bacillati</taxon>
        <taxon>Actinomycetota</taxon>
        <taxon>Actinomycetes</taxon>
        <taxon>Kineosporiales</taxon>
        <taxon>Kineosporiaceae</taxon>
        <taxon>Kineococcus</taxon>
    </lineage>
</organism>
<dbReference type="InterPro" id="IPR006252">
    <property type="entry name" value="Malate_synthA"/>
</dbReference>
<dbReference type="Gene3D" id="1.20.1220.12">
    <property type="entry name" value="Malate synthase, domain III"/>
    <property type="match status" value="1"/>
</dbReference>
<reference evidence="10 11" key="1">
    <citation type="submission" date="2024-07" db="EMBL/GenBank/DDBJ databases">
        <authorList>
            <person name="Thanompreechachai J."/>
            <person name="Duangmal K."/>
        </authorList>
    </citation>
    <scope>NUCLEOTIDE SEQUENCE [LARGE SCALE GENOMIC DNA]</scope>
    <source>
        <strain evidence="10 11">KCTC 19886</strain>
    </source>
</reference>
<dbReference type="PANTHER" id="PTHR42902:SF1">
    <property type="entry name" value="MALATE SYNTHASE 1-RELATED"/>
    <property type="match status" value="1"/>
</dbReference>
<keyword evidence="5 10" id="KW-0808">Transferase</keyword>
<feature type="domain" description="Malate synthase N-terminal" evidence="8">
    <location>
        <begin position="7"/>
        <end position="58"/>
    </location>
</feature>
<dbReference type="InterPro" id="IPR046363">
    <property type="entry name" value="MS_N_TIM-barrel_dom"/>
</dbReference>
<evidence type="ECO:0000256" key="4">
    <source>
        <dbReference type="ARBA" id="ARBA00022532"/>
    </source>
</evidence>
<feature type="domain" description="Malate synthase C-terminal" evidence="9">
    <location>
        <begin position="413"/>
        <end position="530"/>
    </location>
</feature>
<comment type="catalytic activity">
    <reaction evidence="6">
        <text>glyoxylate + acetyl-CoA + H2O = (S)-malate + CoA + H(+)</text>
        <dbReference type="Rhea" id="RHEA:18181"/>
        <dbReference type="ChEBI" id="CHEBI:15377"/>
        <dbReference type="ChEBI" id="CHEBI:15378"/>
        <dbReference type="ChEBI" id="CHEBI:15589"/>
        <dbReference type="ChEBI" id="CHEBI:36655"/>
        <dbReference type="ChEBI" id="CHEBI:57287"/>
        <dbReference type="ChEBI" id="CHEBI:57288"/>
        <dbReference type="EC" id="2.3.3.9"/>
    </reaction>
</comment>
<dbReference type="GO" id="GO:0004474">
    <property type="term" value="F:malate synthase activity"/>
    <property type="evidence" value="ECO:0007669"/>
    <property type="project" value="UniProtKB-EC"/>
</dbReference>
<evidence type="ECO:0000256" key="3">
    <source>
        <dbReference type="ARBA" id="ARBA00022435"/>
    </source>
</evidence>
<evidence type="ECO:0000259" key="8">
    <source>
        <dbReference type="Pfam" id="PF20656"/>
    </source>
</evidence>
<feature type="domain" description="Malate synthase TIM barrel" evidence="7">
    <location>
        <begin position="160"/>
        <end position="405"/>
    </location>
</feature>
<dbReference type="EC" id="2.3.3.9" evidence="2"/>
<evidence type="ECO:0000256" key="1">
    <source>
        <dbReference type="ARBA" id="ARBA00006394"/>
    </source>
</evidence>
<evidence type="ECO:0000256" key="5">
    <source>
        <dbReference type="ARBA" id="ARBA00022679"/>
    </source>
</evidence>
<keyword evidence="3" id="KW-0329">Glyoxylate bypass</keyword>
<dbReference type="SUPFAM" id="SSF51645">
    <property type="entry name" value="Malate synthase G"/>
    <property type="match status" value="1"/>
</dbReference>
<gene>
    <name evidence="10" type="primary">aceB</name>
    <name evidence="10" type="ORF">AB1207_14715</name>
</gene>
<name>A0ABV3P8N8_9ACTN</name>
<dbReference type="InterPro" id="IPR011076">
    <property type="entry name" value="Malate_synth_sf"/>
</dbReference>
<sequence>MTPRGTVEVLAPAPARGADLLTPDALGFVALLHDAFAGRRAELLTARRARTARLLSGEEDLGFSDRTAWIRDDATWRVPPPPPGLTRRHVEITGPPTRAMTVNALNSGADVWMADFEDATSPTWANVVEGHRNLVDALERRIDFTTPEGKEYRLGDRLPTVVVRPRGWHLVEKHLRVRGAAVAGAFVDAGLHLFLNARRLLERGQGPYFYLPKLESAAEAALWHDVFVVAEEALDLPRGSIRATVLVETLPLAFAMDEVLHALGEHAAGLNAGRWDYLFSAMKNRREDPAAVLPDRSSVTMTVPFMRAYTDLLVRTCHRRGAMAIGGMAAAVPSRTDPGATARALSAVAADKTREAQDGFDGSWVAHPALVPVARAAFDAVLDGADDQRGRTRDDVRVRAGDLLDLASATGQVTEAGLRANLRVCLLYLQAWLGGAGAVAVDGAMEDAATVEISRTQVWMWLRHSTSLDDGRLVDRRLVQRTLDEEFGRALAELATVPGAAQRLQDARRVVEDATFGEEFPAFVTTEAYARHLVALAPVPAPRPVPSSEPALA</sequence>
<evidence type="ECO:0000256" key="6">
    <source>
        <dbReference type="ARBA" id="ARBA00047918"/>
    </source>
</evidence>